<gene>
    <name evidence="2" type="ORF">J2S59_001905</name>
</gene>
<reference evidence="2 3" key="1">
    <citation type="submission" date="2023-07" db="EMBL/GenBank/DDBJ databases">
        <title>Sequencing the genomes of 1000 actinobacteria strains.</title>
        <authorList>
            <person name="Klenk H.-P."/>
        </authorList>
    </citation>
    <scope>NUCLEOTIDE SEQUENCE [LARGE SCALE GENOMIC DNA]</scope>
    <source>
        <strain evidence="2 3">GD13</strain>
    </source>
</reference>
<dbReference type="Proteomes" id="UP001240447">
    <property type="component" value="Unassembled WGS sequence"/>
</dbReference>
<organism evidence="2 3">
    <name type="scientific">Nocardioides massiliensis</name>
    <dbReference type="NCBI Taxonomy" id="1325935"/>
    <lineage>
        <taxon>Bacteria</taxon>
        <taxon>Bacillati</taxon>
        <taxon>Actinomycetota</taxon>
        <taxon>Actinomycetes</taxon>
        <taxon>Propionibacteriales</taxon>
        <taxon>Nocardioidaceae</taxon>
        <taxon>Nocardioides</taxon>
    </lineage>
</organism>
<dbReference type="Gene3D" id="1.10.10.10">
    <property type="entry name" value="Winged helix-like DNA-binding domain superfamily/Winged helix DNA-binding domain"/>
    <property type="match status" value="1"/>
</dbReference>
<comment type="caution">
    <text evidence="2">The sequence shown here is derived from an EMBL/GenBank/DDBJ whole genome shotgun (WGS) entry which is preliminary data.</text>
</comment>
<dbReference type="EMBL" id="JAUSQM010000001">
    <property type="protein sequence ID" value="MDP9822096.1"/>
    <property type="molecule type" value="Genomic_DNA"/>
</dbReference>
<evidence type="ECO:0000313" key="2">
    <source>
        <dbReference type="EMBL" id="MDP9822096.1"/>
    </source>
</evidence>
<dbReference type="InterPro" id="IPR036388">
    <property type="entry name" value="WH-like_DNA-bd_sf"/>
</dbReference>
<dbReference type="GO" id="GO:0003677">
    <property type="term" value="F:DNA binding"/>
    <property type="evidence" value="ECO:0007669"/>
    <property type="project" value="UniProtKB-KW"/>
</dbReference>
<dbReference type="PANTHER" id="PTHR33164">
    <property type="entry name" value="TRANSCRIPTIONAL REGULATOR, MARR FAMILY"/>
    <property type="match status" value="1"/>
</dbReference>
<evidence type="ECO:0000259" key="1">
    <source>
        <dbReference type="PROSITE" id="PS50995"/>
    </source>
</evidence>
<evidence type="ECO:0000313" key="3">
    <source>
        <dbReference type="Proteomes" id="UP001240447"/>
    </source>
</evidence>
<dbReference type="InterPro" id="IPR039422">
    <property type="entry name" value="MarR/SlyA-like"/>
</dbReference>
<dbReference type="SUPFAM" id="SSF46785">
    <property type="entry name" value="Winged helix' DNA-binding domain"/>
    <property type="match status" value="1"/>
</dbReference>
<protein>
    <submittedName>
        <fullName evidence="2">DNA-binding MarR family transcriptional regulator</fullName>
    </submittedName>
</protein>
<keyword evidence="3" id="KW-1185">Reference proteome</keyword>
<dbReference type="PROSITE" id="PS50995">
    <property type="entry name" value="HTH_MARR_2"/>
    <property type="match status" value="1"/>
</dbReference>
<keyword evidence="2" id="KW-0238">DNA-binding</keyword>
<sequence>MPERRADRSAEPRWLDDTEREAWLALVAILLRLNPALDSQLTRDSNLTHFGYQVIAMLSMAEDRTLRLSELAAQVNSSLSRLSHVVTKLEARGWVRREPAPASRRTTLAVLTDEGWEAVQDAAPGHVETVRSLVFDGLSREQVKQLTAIATQIGENIRESGLKTLS</sequence>
<dbReference type="InterPro" id="IPR000835">
    <property type="entry name" value="HTH_MarR-typ"/>
</dbReference>
<name>A0ABT9NNV4_9ACTN</name>
<dbReference type="PRINTS" id="PR00598">
    <property type="entry name" value="HTHMARR"/>
</dbReference>
<dbReference type="Pfam" id="PF01047">
    <property type="entry name" value="MarR"/>
    <property type="match status" value="1"/>
</dbReference>
<dbReference type="RefSeq" id="WP_068123946.1">
    <property type="nucleotide sequence ID" value="NZ_CCXJ01000677.1"/>
</dbReference>
<dbReference type="SMART" id="SM00347">
    <property type="entry name" value="HTH_MARR"/>
    <property type="match status" value="1"/>
</dbReference>
<feature type="domain" description="HTH marR-type" evidence="1">
    <location>
        <begin position="19"/>
        <end position="155"/>
    </location>
</feature>
<dbReference type="InterPro" id="IPR036390">
    <property type="entry name" value="WH_DNA-bd_sf"/>
</dbReference>
<proteinExistence type="predicted"/>
<dbReference type="PANTHER" id="PTHR33164:SF99">
    <property type="entry name" value="MARR FAMILY REGULATORY PROTEIN"/>
    <property type="match status" value="1"/>
</dbReference>
<accession>A0ABT9NNV4</accession>